<dbReference type="Pfam" id="PF00662">
    <property type="entry name" value="Proton_antipo_N"/>
    <property type="match status" value="1"/>
</dbReference>
<evidence type="ECO:0000256" key="4">
    <source>
        <dbReference type="ARBA" id="ARBA00021096"/>
    </source>
</evidence>
<keyword evidence="6" id="KW-0679">Respiratory chain</keyword>
<evidence type="ECO:0000259" key="20">
    <source>
        <dbReference type="Pfam" id="PF06455"/>
    </source>
</evidence>
<keyword evidence="8" id="KW-0999">Mitochondrion inner membrane</keyword>
<evidence type="ECO:0000256" key="14">
    <source>
        <dbReference type="ARBA" id="ARBA00023128"/>
    </source>
</evidence>
<dbReference type="PANTHER" id="PTHR42829">
    <property type="entry name" value="NADH-UBIQUINONE OXIDOREDUCTASE CHAIN 5"/>
    <property type="match status" value="1"/>
</dbReference>
<evidence type="ECO:0000256" key="13">
    <source>
        <dbReference type="ARBA" id="ARBA00023075"/>
    </source>
</evidence>
<comment type="similarity">
    <text evidence="17">Belongs to the complex I subunit 5 family.</text>
</comment>
<evidence type="ECO:0000256" key="2">
    <source>
        <dbReference type="ARBA" id="ARBA00004448"/>
    </source>
</evidence>
<feature type="transmembrane region" description="Helical" evidence="17">
    <location>
        <begin position="266"/>
        <end position="287"/>
    </location>
</feature>
<evidence type="ECO:0000256" key="6">
    <source>
        <dbReference type="ARBA" id="ARBA00022660"/>
    </source>
</evidence>
<feature type="transmembrane region" description="Helical" evidence="17">
    <location>
        <begin position="484"/>
        <end position="502"/>
    </location>
</feature>
<dbReference type="GO" id="GO:0008137">
    <property type="term" value="F:NADH dehydrogenase (ubiquinone) activity"/>
    <property type="evidence" value="ECO:0007669"/>
    <property type="project" value="UniProtKB-EC"/>
</dbReference>
<geneLocation type="mitochondrion" evidence="21"/>
<evidence type="ECO:0000256" key="3">
    <source>
        <dbReference type="ARBA" id="ARBA00012944"/>
    </source>
</evidence>
<keyword evidence="10" id="KW-0249">Electron transport</keyword>
<feature type="domain" description="NADH dehydrogenase subunit 5 C-terminal" evidence="20">
    <location>
        <begin position="388"/>
        <end position="568"/>
    </location>
</feature>
<dbReference type="GO" id="GO:0015990">
    <property type="term" value="P:electron transport coupled proton transport"/>
    <property type="evidence" value="ECO:0007669"/>
    <property type="project" value="TreeGrafter"/>
</dbReference>
<evidence type="ECO:0000259" key="18">
    <source>
        <dbReference type="Pfam" id="PF00361"/>
    </source>
</evidence>
<dbReference type="Pfam" id="PF00361">
    <property type="entry name" value="Proton_antipo_M"/>
    <property type="match status" value="1"/>
</dbReference>
<comment type="subcellular location">
    <subcellularLocation>
        <location evidence="2">Mitochondrion inner membrane</location>
        <topology evidence="2">Multi-pass membrane protein</topology>
    </subcellularLocation>
</comment>
<feature type="transmembrane region" description="Helical" evidence="17">
    <location>
        <begin position="242"/>
        <end position="260"/>
    </location>
</feature>
<feature type="transmembrane region" description="Helical" evidence="17">
    <location>
        <begin position="299"/>
        <end position="316"/>
    </location>
</feature>
<dbReference type="GO" id="GO:0042773">
    <property type="term" value="P:ATP synthesis coupled electron transport"/>
    <property type="evidence" value="ECO:0007669"/>
    <property type="project" value="InterPro"/>
</dbReference>
<feature type="transmembrane region" description="Helical" evidence="17">
    <location>
        <begin position="181"/>
        <end position="200"/>
    </location>
</feature>
<feature type="domain" description="NADH-Ubiquinone oxidoreductase (complex I) chain 5 N-terminal" evidence="19">
    <location>
        <begin position="37"/>
        <end position="86"/>
    </location>
</feature>
<feature type="domain" description="NADH:quinone oxidoreductase/Mrp antiporter transmembrane" evidence="18">
    <location>
        <begin position="102"/>
        <end position="376"/>
    </location>
</feature>
<comment type="function">
    <text evidence="17">Core subunit of the mitochondrial membrane respiratory chain NADH dehydrogenase (Complex I) which catalyzes electron transfer from NADH through the respiratory chain, using ubiquinone as an electron acceptor. Essential for the catalytic activity and assembly of complex I.</text>
</comment>
<evidence type="ECO:0000256" key="10">
    <source>
        <dbReference type="ARBA" id="ARBA00022982"/>
    </source>
</evidence>
<accession>Q4AEB1</accession>
<feature type="transmembrane region" description="Helical" evidence="17">
    <location>
        <begin position="451"/>
        <end position="472"/>
    </location>
</feature>
<dbReference type="InterPro" id="IPR001750">
    <property type="entry name" value="ND/Mrp_TM"/>
</dbReference>
<feature type="transmembrane region" description="Helical" evidence="17">
    <location>
        <begin position="212"/>
        <end position="230"/>
    </location>
</feature>
<dbReference type="AlphaFoldDB" id="Q4AEB1"/>
<feature type="transmembrane region" description="Helical" evidence="17">
    <location>
        <begin position="336"/>
        <end position="357"/>
    </location>
</feature>
<dbReference type="GeneID" id="3655117"/>
<evidence type="ECO:0000256" key="9">
    <source>
        <dbReference type="ARBA" id="ARBA00022967"/>
    </source>
</evidence>
<dbReference type="InterPro" id="IPR001516">
    <property type="entry name" value="Proton_antipo_N"/>
</dbReference>
<dbReference type="PANTHER" id="PTHR42829:SF2">
    <property type="entry name" value="NADH-UBIQUINONE OXIDOREDUCTASE CHAIN 5"/>
    <property type="match status" value="1"/>
</dbReference>
<comment type="function">
    <text evidence="1">Core subunit of the mitochondrial membrane respiratory chain NADH dehydrogenase (Complex I) that is believed to belong to the minimal assembly required for catalysis. Complex I functions in the transfer of electrons from NADH to the respiratory chain. The immediate electron acceptor for the enzyme is believed to be ubiquinone.</text>
</comment>
<evidence type="ECO:0000256" key="5">
    <source>
        <dbReference type="ARBA" id="ARBA00022448"/>
    </source>
</evidence>
<feature type="transmembrane region" description="Helical" evidence="17">
    <location>
        <begin position="37"/>
        <end position="64"/>
    </location>
</feature>
<keyword evidence="12 17" id="KW-0520">NAD</keyword>
<feature type="transmembrane region" description="Helical" evidence="17">
    <location>
        <begin position="553"/>
        <end position="569"/>
    </location>
</feature>
<gene>
    <name evidence="21" type="primary">ND5</name>
</gene>
<sequence length="570" mass="64145">MHLISMLFLMIGCLVSGIYAILKLYGNMIEVIEWEILSLSSCSIIFTLIFDWVSLLFLSFVFLISSSVFYYSGSYMSSDKNFNRFMYIVLMFVFSMAAMVLSPNLISILLGWDGLGLVSYALVIYYQNEKSTNAGMLTVLSNRVGDVAILLSIGLLVKLGSWNFLYYTYSMSDSKWLGFKLLIILAAMTKSAQIPFSAWLPAAMAAPTPVSALVHSSTLVTAGVYLVIRFSPILESSRVQSGLLIISCLTMFMAGLGANFEYDLKKIIALSTLSQLGMMLSILALGFPDLAFFHLLSHALFKALLFMCAGVFIHGVGDYQDIRYMGCLVKFMPFSVIYMSICNFALCGFPFLAGFYSKDMILEVAFMSWVNFVCLCMYMLAIGLTVSYTMRLIFYSMSGEFNLNLLVNSKDTNNLMTDSMILLGLGSVMGGACLSWFLFPEPYMICMSSIMKSSIMMVSIIGSLIGYLFNLLNVNYSLMGFKNYLWVVFMGSMWFMPFLSSVKNSSVVMSTGSFMEKISDKGWLEYLGPQGLYWKLVQFFMFLYSFQMNKVKIYMKLFVLSMLVVLFMYV</sequence>
<dbReference type="GO" id="GO:0003954">
    <property type="term" value="F:NADH dehydrogenase activity"/>
    <property type="evidence" value="ECO:0007669"/>
    <property type="project" value="TreeGrafter"/>
</dbReference>
<feature type="transmembrane region" description="Helical" evidence="17">
    <location>
        <begin position="415"/>
        <end position="439"/>
    </location>
</feature>
<evidence type="ECO:0000313" key="21">
    <source>
        <dbReference type="EMBL" id="BAE19774.1"/>
    </source>
</evidence>
<keyword evidence="13 17" id="KW-0830">Ubiquinone</keyword>
<evidence type="ECO:0000256" key="1">
    <source>
        <dbReference type="ARBA" id="ARBA00003257"/>
    </source>
</evidence>
<evidence type="ECO:0000256" key="15">
    <source>
        <dbReference type="ARBA" id="ARBA00023136"/>
    </source>
</evidence>
<feature type="transmembrane region" description="Helical" evidence="17">
    <location>
        <begin position="369"/>
        <end position="395"/>
    </location>
</feature>
<feature type="transmembrane region" description="Helical" evidence="17">
    <location>
        <begin position="147"/>
        <end position="169"/>
    </location>
</feature>
<keyword evidence="9" id="KW-1278">Translocase</keyword>
<keyword evidence="14 17" id="KW-0496">Mitochondrion</keyword>
<name>Q4AEB1_GEODE</name>
<evidence type="ECO:0000259" key="19">
    <source>
        <dbReference type="Pfam" id="PF00662"/>
    </source>
</evidence>
<keyword evidence="11 17" id="KW-1133">Transmembrane helix</keyword>
<dbReference type="EC" id="7.1.1.2" evidence="3 17"/>
<reference evidence="21" key="1">
    <citation type="journal article" date="2005" name="Gene">
        <title>The mitochondrial genome of the Japanese freshwater crab, Geothelphusa dehaani (Crustacea: Brachyura): evidence for its evolution via gene duplication.</title>
        <authorList>
            <person name="Segawa R.D."/>
            <person name="Aotsuka T."/>
        </authorList>
    </citation>
    <scope>NUCLEOTIDE SEQUENCE</scope>
</reference>
<dbReference type="PRINTS" id="PR01434">
    <property type="entry name" value="NADHDHGNASE5"/>
</dbReference>
<evidence type="ECO:0000256" key="11">
    <source>
        <dbReference type="ARBA" id="ARBA00022989"/>
    </source>
</evidence>
<feature type="transmembrane region" description="Helical" evidence="17">
    <location>
        <begin position="108"/>
        <end position="127"/>
    </location>
</feature>
<keyword evidence="5 17" id="KW-0813">Transport</keyword>
<dbReference type="GO" id="GO:0005743">
    <property type="term" value="C:mitochondrial inner membrane"/>
    <property type="evidence" value="ECO:0007669"/>
    <property type="project" value="UniProtKB-SubCell"/>
</dbReference>
<dbReference type="RefSeq" id="YP_308863.1">
    <property type="nucleotide sequence ID" value="NC_007379.1"/>
</dbReference>
<evidence type="ECO:0000256" key="12">
    <source>
        <dbReference type="ARBA" id="ARBA00023027"/>
    </source>
</evidence>
<evidence type="ECO:0000256" key="7">
    <source>
        <dbReference type="ARBA" id="ARBA00022692"/>
    </source>
</evidence>
<feature type="transmembrane region" description="Helical" evidence="17">
    <location>
        <begin position="84"/>
        <end position="101"/>
    </location>
</feature>
<keyword evidence="15 17" id="KW-0472">Membrane</keyword>
<feature type="transmembrane region" description="Helical" evidence="17">
    <location>
        <begin position="523"/>
        <end position="547"/>
    </location>
</feature>
<organism evidence="21">
    <name type="scientific">Geothelphusa dehaani</name>
    <name type="common">Japanese freshwater crab</name>
    <dbReference type="NCBI Taxonomy" id="290333"/>
    <lineage>
        <taxon>Eukaryota</taxon>
        <taxon>Metazoa</taxon>
        <taxon>Ecdysozoa</taxon>
        <taxon>Arthropoda</taxon>
        <taxon>Crustacea</taxon>
        <taxon>Multicrustacea</taxon>
        <taxon>Malacostraca</taxon>
        <taxon>Eumalacostraca</taxon>
        <taxon>Eucarida</taxon>
        <taxon>Decapoda</taxon>
        <taxon>Pleocyemata</taxon>
        <taxon>Brachyura</taxon>
        <taxon>Eubrachyura</taxon>
        <taxon>Potamoidea</taxon>
        <taxon>Potamidae</taxon>
        <taxon>Geothelphusa</taxon>
    </lineage>
</organism>
<dbReference type="InterPro" id="IPR003945">
    <property type="entry name" value="NU5C-like"/>
</dbReference>
<comment type="catalytic activity">
    <reaction evidence="16 17">
        <text>a ubiquinone + NADH + 5 H(+)(in) = a ubiquinol + NAD(+) + 4 H(+)(out)</text>
        <dbReference type="Rhea" id="RHEA:29091"/>
        <dbReference type="Rhea" id="RHEA-COMP:9565"/>
        <dbReference type="Rhea" id="RHEA-COMP:9566"/>
        <dbReference type="ChEBI" id="CHEBI:15378"/>
        <dbReference type="ChEBI" id="CHEBI:16389"/>
        <dbReference type="ChEBI" id="CHEBI:17976"/>
        <dbReference type="ChEBI" id="CHEBI:57540"/>
        <dbReference type="ChEBI" id="CHEBI:57945"/>
        <dbReference type="EC" id="7.1.1.2"/>
    </reaction>
</comment>
<dbReference type="EMBL" id="AB187570">
    <property type="protein sequence ID" value="BAE19774.1"/>
    <property type="molecule type" value="Genomic_DNA"/>
</dbReference>
<proteinExistence type="inferred from homology"/>
<evidence type="ECO:0000256" key="16">
    <source>
        <dbReference type="ARBA" id="ARBA00049551"/>
    </source>
</evidence>
<keyword evidence="7 17" id="KW-0812">Transmembrane</keyword>
<evidence type="ECO:0000256" key="8">
    <source>
        <dbReference type="ARBA" id="ARBA00022792"/>
    </source>
</evidence>
<dbReference type="CTD" id="4540"/>
<dbReference type="Pfam" id="PF06455">
    <property type="entry name" value="NADH5_C"/>
    <property type="match status" value="1"/>
</dbReference>
<evidence type="ECO:0000256" key="17">
    <source>
        <dbReference type="RuleBase" id="RU003404"/>
    </source>
</evidence>
<dbReference type="InterPro" id="IPR010934">
    <property type="entry name" value="NADH_DH_su5_C"/>
</dbReference>
<feature type="transmembrane region" description="Helical" evidence="17">
    <location>
        <begin position="6"/>
        <end position="25"/>
    </location>
</feature>
<protein>
    <recommendedName>
        <fullName evidence="4 17">NADH-ubiquinone oxidoreductase chain 5</fullName>
        <ecNumber evidence="3 17">7.1.1.2</ecNumber>
    </recommendedName>
</protein>